<evidence type="ECO:0000313" key="3">
    <source>
        <dbReference type="Proteomes" id="UP001160148"/>
    </source>
</evidence>
<keyword evidence="1" id="KW-0812">Transmembrane</keyword>
<gene>
    <name evidence="2" type="ORF">MEUPH1_LOCUS10206</name>
</gene>
<dbReference type="Proteomes" id="UP001160148">
    <property type="component" value="Unassembled WGS sequence"/>
</dbReference>
<comment type="caution">
    <text evidence="2">The sequence shown here is derived from an EMBL/GenBank/DDBJ whole genome shotgun (WGS) entry which is preliminary data.</text>
</comment>
<feature type="transmembrane region" description="Helical" evidence="1">
    <location>
        <begin position="82"/>
        <end position="99"/>
    </location>
</feature>
<accession>A0AAV0WE18</accession>
<keyword evidence="3" id="KW-1185">Reference proteome</keyword>
<evidence type="ECO:0000313" key="2">
    <source>
        <dbReference type="EMBL" id="CAI6354169.1"/>
    </source>
</evidence>
<protein>
    <submittedName>
        <fullName evidence="2">Uncharacterized protein</fullName>
    </submittedName>
</protein>
<sequence length="106" mass="12490">MMSPLEFQTYSSVFTLTHWVLAKTQETTPKVFNYLVPILWCFLFEHCASNQQVTRCCIADLTGELPSILTWVWLSGMQRDSFPIWFFIWFFLLYARLASDCSIEKC</sequence>
<keyword evidence="1" id="KW-0472">Membrane</keyword>
<keyword evidence="1" id="KW-1133">Transmembrane helix</keyword>
<name>A0AAV0WE18_9HEMI</name>
<reference evidence="2 3" key="1">
    <citation type="submission" date="2023-01" db="EMBL/GenBank/DDBJ databases">
        <authorList>
            <person name="Whitehead M."/>
        </authorList>
    </citation>
    <scope>NUCLEOTIDE SEQUENCE [LARGE SCALE GENOMIC DNA]</scope>
</reference>
<proteinExistence type="predicted"/>
<dbReference type="AlphaFoldDB" id="A0AAV0WE18"/>
<organism evidence="2 3">
    <name type="scientific">Macrosiphum euphorbiae</name>
    <name type="common">potato aphid</name>
    <dbReference type="NCBI Taxonomy" id="13131"/>
    <lineage>
        <taxon>Eukaryota</taxon>
        <taxon>Metazoa</taxon>
        <taxon>Ecdysozoa</taxon>
        <taxon>Arthropoda</taxon>
        <taxon>Hexapoda</taxon>
        <taxon>Insecta</taxon>
        <taxon>Pterygota</taxon>
        <taxon>Neoptera</taxon>
        <taxon>Paraneoptera</taxon>
        <taxon>Hemiptera</taxon>
        <taxon>Sternorrhyncha</taxon>
        <taxon>Aphidomorpha</taxon>
        <taxon>Aphidoidea</taxon>
        <taxon>Aphididae</taxon>
        <taxon>Macrosiphini</taxon>
        <taxon>Macrosiphum</taxon>
    </lineage>
</organism>
<dbReference type="EMBL" id="CARXXK010000002">
    <property type="protein sequence ID" value="CAI6354169.1"/>
    <property type="molecule type" value="Genomic_DNA"/>
</dbReference>
<evidence type="ECO:0000256" key="1">
    <source>
        <dbReference type="SAM" id="Phobius"/>
    </source>
</evidence>